<gene>
    <name evidence="1" type="ORF">CEV34_4553</name>
</gene>
<accession>A0A256G6C7</accession>
<name>A0A256G6C7_9HYPH</name>
<organism evidence="1 2">
    <name type="scientific">Brucella pseudogrignonensis</name>
    <dbReference type="NCBI Taxonomy" id="419475"/>
    <lineage>
        <taxon>Bacteria</taxon>
        <taxon>Pseudomonadati</taxon>
        <taxon>Pseudomonadota</taxon>
        <taxon>Alphaproteobacteria</taxon>
        <taxon>Hyphomicrobiales</taxon>
        <taxon>Brucellaceae</taxon>
        <taxon>Brucella/Ochrobactrum group</taxon>
        <taxon>Brucella</taxon>
    </lineage>
</organism>
<dbReference type="AlphaFoldDB" id="A0A256G6C7"/>
<protein>
    <submittedName>
        <fullName evidence="1">Uncharacterized protein</fullName>
    </submittedName>
</protein>
<dbReference type="Proteomes" id="UP000216188">
    <property type="component" value="Unassembled WGS sequence"/>
</dbReference>
<dbReference type="EMBL" id="NNRM01000045">
    <property type="protein sequence ID" value="OYR22211.1"/>
    <property type="molecule type" value="Genomic_DNA"/>
</dbReference>
<evidence type="ECO:0000313" key="1">
    <source>
        <dbReference type="EMBL" id="OYR22211.1"/>
    </source>
</evidence>
<sequence length="37" mass="3932">MKRAAVSDASAAGQLISMSRHLFVNDLPFNRSGVKVG</sequence>
<keyword evidence="2" id="KW-1185">Reference proteome</keyword>
<reference evidence="1 2" key="1">
    <citation type="submission" date="2017-07" db="EMBL/GenBank/DDBJ databases">
        <title>Phylogenetic study on the rhizospheric bacterium Ochrobactrum sp. A44.</title>
        <authorList>
            <person name="Krzyzanowska D.M."/>
            <person name="Ossowicki A."/>
            <person name="Rajewska M."/>
            <person name="Maciag T."/>
            <person name="Kaczynski Z."/>
            <person name="Czerwicka M."/>
            <person name="Jafra S."/>
        </authorList>
    </citation>
    <scope>NUCLEOTIDE SEQUENCE [LARGE SCALE GENOMIC DNA]</scope>
    <source>
        <strain evidence="1 2">CCUG 30717</strain>
    </source>
</reference>
<evidence type="ECO:0000313" key="2">
    <source>
        <dbReference type="Proteomes" id="UP000216188"/>
    </source>
</evidence>
<comment type="caution">
    <text evidence="1">The sequence shown here is derived from an EMBL/GenBank/DDBJ whole genome shotgun (WGS) entry which is preliminary data.</text>
</comment>
<proteinExistence type="predicted"/>